<proteinExistence type="predicted"/>
<sequence length="140" mass="15079">FQLKINSLPLPNPVITDYELCDYNSSGDEEEVFVLNTKTAEIANGQTGVTVTYYETQADAQNQVNSLPNNYTNTSNPQQIWINIRDNATGCNTVGSFNLVVNPLPLTAVPLPIFQCSNGAVTTATFDLTVNESVTTAGAT</sequence>
<gene>
    <name evidence="1" type="ORF">H9X54_000910</name>
</gene>
<evidence type="ECO:0000313" key="2">
    <source>
        <dbReference type="Proteomes" id="UP000759529"/>
    </source>
</evidence>
<organism evidence="1 2">
    <name type="scientific">Flavobacterium macrobrachii</name>
    <dbReference type="NCBI Taxonomy" id="591204"/>
    <lineage>
        <taxon>Bacteria</taxon>
        <taxon>Pseudomonadati</taxon>
        <taxon>Bacteroidota</taxon>
        <taxon>Flavobacteriia</taxon>
        <taxon>Flavobacteriales</taxon>
        <taxon>Flavobacteriaceae</taxon>
        <taxon>Flavobacterium</taxon>
    </lineage>
</organism>
<feature type="non-terminal residue" evidence="1">
    <location>
        <position position="1"/>
    </location>
</feature>
<dbReference type="Proteomes" id="UP000759529">
    <property type="component" value="Unassembled WGS sequence"/>
</dbReference>
<accession>A0ABS2CSD7</accession>
<name>A0ABS2CSD7_9FLAO</name>
<protein>
    <recommendedName>
        <fullName evidence="3">Adhesin</fullName>
    </recommendedName>
</protein>
<evidence type="ECO:0008006" key="3">
    <source>
        <dbReference type="Google" id="ProtNLM"/>
    </source>
</evidence>
<evidence type="ECO:0000313" key="1">
    <source>
        <dbReference type="EMBL" id="MBM6497873.1"/>
    </source>
</evidence>
<keyword evidence="2" id="KW-1185">Reference proteome</keyword>
<reference evidence="1 2" key="1">
    <citation type="submission" date="2021-02" db="EMBL/GenBank/DDBJ databases">
        <authorList>
            <person name="Jung H.S."/>
            <person name="Chun B.H."/>
            <person name="Jeon C.O."/>
        </authorList>
    </citation>
    <scope>NUCLEOTIDE SEQUENCE [LARGE SCALE GENOMIC DNA]</scope>
    <source>
        <strain evidence="1 2">LMG 25203</strain>
    </source>
</reference>
<feature type="non-terminal residue" evidence="1">
    <location>
        <position position="140"/>
    </location>
</feature>
<dbReference type="EMBL" id="JACSOD020000252">
    <property type="protein sequence ID" value="MBM6497873.1"/>
    <property type="molecule type" value="Genomic_DNA"/>
</dbReference>
<comment type="caution">
    <text evidence="1">The sequence shown here is derived from an EMBL/GenBank/DDBJ whole genome shotgun (WGS) entry which is preliminary data.</text>
</comment>